<dbReference type="InterPro" id="IPR019587">
    <property type="entry name" value="Polyketide_cyclase/dehydratase"/>
</dbReference>
<accession>A0AA37TRG0</accession>
<dbReference type="Proteomes" id="UP001157439">
    <property type="component" value="Unassembled WGS sequence"/>
</dbReference>
<evidence type="ECO:0000313" key="1">
    <source>
        <dbReference type="EMBL" id="GLS84308.1"/>
    </source>
</evidence>
<dbReference type="Gene3D" id="3.30.530.20">
    <property type="match status" value="1"/>
</dbReference>
<dbReference type="EMBL" id="BSPO01000003">
    <property type="protein sequence ID" value="GLS84308.1"/>
    <property type="molecule type" value="Genomic_DNA"/>
</dbReference>
<comment type="caution">
    <text evidence="1">The sequence shown here is derived from an EMBL/GenBank/DDBJ whole genome shotgun (WGS) entry which is preliminary data.</text>
</comment>
<proteinExistence type="predicted"/>
<dbReference type="InterPro" id="IPR023393">
    <property type="entry name" value="START-like_dom_sf"/>
</dbReference>
<dbReference type="RefSeq" id="WP_095498208.1">
    <property type="nucleotide sequence ID" value="NZ_BSPO01000003.1"/>
</dbReference>
<dbReference type="AlphaFoldDB" id="A0AA37TRG0"/>
<evidence type="ECO:0000313" key="2">
    <source>
        <dbReference type="Proteomes" id="UP001157439"/>
    </source>
</evidence>
<dbReference type="SUPFAM" id="SSF55961">
    <property type="entry name" value="Bet v1-like"/>
    <property type="match status" value="1"/>
</dbReference>
<protein>
    <recommendedName>
        <fullName evidence="3">SRPBCC family protein</fullName>
    </recommendedName>
</protein>
<evidence type="ECO:0008006" key="3">
    <source>
        <dbReference type="Google" id="ProtNLM"/>
    </source>
</evidence>
<gene>
    <name evidence="1" type="ORF">GCM10007894_22850</name>
</gene>
<name>A0AA37TRG0_9GAMM</name>
<organism evidence="1 2">
    <name type="scientific">Paraferrimonas haliotis</name>
    <dbReference type="NCBI Taxonomy" id="2013866"/>
    <lineage>
        <taxon>Bacteria</taxon>
        <taxon>Pseudomonadati</taxon>
        <taxon>Pseudomonadota</taxon>
        <taxon>Gammaproteobacteria</taxon>
        <taxon>Alteromonadales</taxon>
        <taxon>Ferrimonadaceae</taxon>
        <taxon>Paraferrimonas</taxon>
    </lineage>
</organism>
<dbReference type="Pfam" id="PF10604">
    <property type="entry name" value="Polyketide_cyc2"/>
    <property type="match status" value="1"/>
</dbReference>
<sequence length="169" mass="19825">MIAFDEGFYVEKTIAVSPEKAWEIISTPEGLMHWHPFIKTNTAESWNGVGSKDHLLYNSGFEFTREVVNWLEGEGYDLKVTENGKRENKAIWRIIPIDENHCTLRITGRVEFIKSWPFPIRWFLIKFKMKPVFSQYLFQILEGFAYYAETGKQVQSDQFGSHPMFSKKC</sequence>
<keyword evidence="2" id="KW-1185">Reference proteome</keyword>
<reference evidence="1 2" key="1">
    <citation type="journal article" date="2014" name="Int. J. Syst. Evol. Microbiol.">
        <title>Complete genome sequence of Corynebacterium casei LMG S-19264T (=DSM 44701T), isolated from a smear-ripened cheese.</title>
        <authorList>
            <consortium name="US DOE Joint Genome Institute (JGI-PGF)"/>
            <person name="Walter F."/>
            <person name="Albersmeier A."/>
            <person name="Kalinowski J."/>
            <person name="Ruckert C."/>
        </authorList>
    </citation>
    <scope>NUCLEOTIDE SEQUENCE [LARGE SCALE GENOMIC DNA]</scope>
    <source>
        <strain evidence="1 2">NBRC 112785</strain>
    </source>
</reference>